<dbReference type="EMBL" id="JAIWYP010000004">
    <property type="protein sequence ID" value="KAH3837003.1"/>
    <property type="molecule type" value="Genomic_DNA"/>
</dbReference>
<organism evidence="1 2">
    <name type="scientific">Dreissena polymorpha</name>
    <name type="common">Zebra mussel</name>
    <name type="synonym">Mytilus polymorpha</name>
    <dbReference type="NCBI Taxonomy" id="45954"/>
    <lineage>
        <taxon>Eukaryota</taxon>
        <taxon>Metazoa</taxon>
        <taxon>Spiralia</taxon>
        <taxon>Lophotrochozoa</taxon>
        <taxon>Mollusca</taxon>
        <taxon>Bivalvia</taxon>
        <taxon>Autobranchia</taxon>
        <taxon>Heteroconchia</taxon>
        <taxon>Euheterodonta</taxon>
        <taxon>Imparidentia</taxon>
        <taxon>Neoheterodontei</taxon>
        <taxon>Myida</taxon>
        <taxon>Dreissenoidea</taxon>
        <taxon>Dreissenidae</taxon>
        <taxon>Dreissena</taxon>
    </lineage>
</organism>
<dbReference type="Proteomes" id="UP000828390">
    <property type="component" value="Unassembled WGS sequence"/>
</dbReference>
<gene>
    <name evidence="1" type="ORF">DPMN_110381</name>
</gene>
<evidence type="ECO:0000313" key="1">
    <source>
        <dbReference type="EMBL" id="KAH3837003.1"/>
    </source>
</evidence>
<evidence type="ECO:0000313" key="2">
    <source>
        <dbReference type="Proteomes" id="UP000828390"/>
    </source>
</evidence>
<name>A0A9D4KCG5_DREPO</name>
<proteinExistence type="predicted"/>
<comment type="caution">
    <text evidence="1">The sequence shown here is derived from an EMBL/GenBank/DDBJ whole genome shotgun (WGS) entry which is preliminary data.</text>
</comment>
<reference evidence="1" key="2">
    <citation type="submission" date="2020-11" db="EMBL/GenBank/DDBJ databases">
        <authorList>
            <person name="McCartney M.A."/>
            <person name="Auch B."/>
            <person name="Kono T."/>
            <person name="Mallez S."/>
            <person name="Becker A."/>
            <person name="Gohl D.M."/>
            <person name="Silverstein K.A.T."/>
            <person name="Koren S."/>
            <person name="Bechman K.B."/>
            <person name="Herman A."/>
            <person name="Abrahante J.E."/>
            <person name="Garbe J."/>
        </authorList>
    </citation>
    <scope>NUCLEOTIDE SEQUENCE</scope>
    <source>
        <strain evidence="1">Duluth1</strain>
        <tissue evidence="1">Whole animal</tissue>
    </source>
</reference>
<accession>A0A9D4KCG5</accession>
<reference evidence="1" key="1">
    <citation type="journal article" date="2019" name="bioRxiv">
        <title>The Genome of the Zebra Mussel, Dreissena polymorpha: A Resource for Invasive Species Research.</title>
        <authorList>
            <person name="McCartney M.A."/>
            <person name="Auch B."/>
            <person name="Kono T."/>
            <person name="Mallez S."/>
            <person name="Zhang Y."/>
            <person name="Obille A."/>
            <person name="Becker A."/>
            <person name="Abrahante J.E."/>
            <person name="Garbe J."/>
            <person name="Badalamenti J.P."/>
            <person name="Herman A."/>
            <person name="Mangelson H."/>
            <person name="Liachko I."/>
            <person name="Sullivan S."/>
            <person name="Sone E.D."/>
            <person name="Koren S."/>
            <person name="Silverstein K.A.T."/>
            <person name="Beckman K.B."/>
            <person name="Gohl D.M."/>
        </authorList>
    </citation>
    <scope>NUCLEOTIDE SEQUENCE</scope>
    <source>
        <strain evidence="1">Duluth1</strain>
        <tissue evidence="1">Whole animal</tissue>
    </source>
</reference>
<protein>
    <submittedName>
        <fullName evidence="1">Uncharacterized protein</fullName>
    </submittedName>
</protein>
<dbReference type="AlphaFoldDB" id="A0A9D4KCG5"/>
<keyword evidence="2" id="KW-1185">Reference proteome</keyword>
<sequence>MSDRRLAQLVMRLSTNARTACSNPNMATPIVIKKLNESNSIILLGDITACMKEVVKEATRFVSLDMESLIQRKCLFGQPD</sequence>